<evidence type="ECO:0000313" key="2">
    <source>
        <dbReference type="Proteomes" id="UP001187192"/>
    </source>
</evidence>
<accession>A0AA87Z571</accession>
<dbReference type="EMBL" id="BTGU01000001">
    <property type="protein sequence ID" value="GMN24510.1"/>
    <property type="molecule type" value="Genomic_DNA"/>
</dbReference>
<organism evidence="1 2">
    <name type="scientific">Ficus carica</name>
    <name type="common">Common fig</name>
    <dbReference type="NCBI Taxonomy" id="3494"/>
    <lineage>
        <taxon>Eukaryota</taxon>
        <taxon>Viridiplantae</taxon>
        <taxon>Streptophyta</taxon>
        <taxon>Embryophyta</taxon>
        <taxon>Tracheophyta</taxon>
        <taxon>Spermatophyta</taxon>
        <taxon>Magnoliopsida</taxon>
        <taxon>eudicotyledons</taxon>
        <taxon>Gunneridae</taxon>
        <taxon>Pentapetalae</taxon>
        <taxon>rosids</taxon>
        <taxon>fabids</taxon>
        <taxon>Rosales</taxon>
        <taxon>Moraceae</taxon>
        <taxon>Ficeae</taxon>
        <taxon>Ficus</taxon>
    </lineage>
</organism>
<proteinExistence type="predicted"/>
<sequence>MNFLEPLSCGHFQYSQGGVAVAGVGGGGSQIGANRVFLSRLLGIGFTKPEIQRDPTLAAILAVQRSTTAKVVEVPDLAAEGGRWLYSGEERLTGRATTMARR</sequence>
<gene>
    <name evidence="1" type="ORF">TIFTF001_000593</name>
</gene>
<dbReference type="AlphaFoldDB" id="A0AA87Z571"/>
<protein>
    <submittedName>
        <fullName evidence="1">Uncharacterized protein</fullName>
    </submittedName>
</protein>
<comment type="caution">
    <text evidence="1">The sequence shown here is derived from an EMBL/GenBank/DDBJ whole genome shotgun (WGS) entry which is preliminary data.</text>
</comment>
<name>A0AA87Z571_FICCA</name>
<evidence type="ECO:0000313" key="1">
    <source>
        <dbReference type="EMBL" id="GMN24510.1"/>
    </source>
</evidence>
<reference evidence="1" key="1">
    <citation type="submission" date="2023-07" db="EMBL/GenBank/DDBJ databases">
        <title>draft genome sequence of fig (Ficus carica).</title>
        <authorList>
            <person name="Takahashi T."/>
            <person name="Nishimura K."/>
        </authorList>
    </citation>
    <scope>NUCLEOTIDE SEQUENCE</scope>
</reference>
<keyword evidence="2" id="KW-1185">Reference proteome</keyword>
<dbReference type="Proteomes" id="UP001187192">
    <property type="component" value="Unassembled WGS sequence"/>
</dbReference>